<gene>
    <name evidence="3" type="ORF">SAHL_05870</name>
</gene>
<name>A0A423Q199_9GAMM</name>
<evidence type="ECO:0000256" key="1">
    <source>
        <dbReference type="SAM" id="Phobius"/>
    </source>
</evidence>
<feature type="domain" description="VTT" evidence="2">
    <location>
        <begin position="48"/>
        <end position="155"/>
    </location>
</feature>
<evidence type="ECO:0000313" key="3">
    <source>
        <dbReference type="EMBL" id="ROO32269.1"/>
    </source>
</evidence>
<keyword evidence="3" id="KW-0449">Lipoprotein</keyword>
<accession>A0A423Q199</accession>
<evidence type="ECO:0000313" key="4">
    <source>
        <dbReference type="Proteomes" id="UP000285123"/>
    </source>
</evidence>
<proteinExistence type="predicted"/>
<dbReference type="EMBL" id="AYKF01000067">
    <property type="protein sequence ID" value="ROO32269.1"/>
    <property type="molecule type" value="Genomic_DNA"/>
</dbReference>
<evidence type="ECO:0000259" key="2">
    <source>
        <dbReference type="Pfam" id="PF09335"/>
    </source>
</evidence>
<organism evidence="3 4">
    <name type="scientific">Salinisphaera orenii YIM 95161</name>
    <dbReference type="NCBI Taxonomy" id="1051139"/>
    <lineage>
        <taxon>Bacteria</taxon>
        <taxon>Pseudomonadati</taxon>
        <taxon>Pseudomonadota</taxon>
        <taxon>Gammaproteobacteria</taxon>
        <taxon>Salinisphaerales</taxon>
        <taxon>Salinisphaeraceae</taxon>
        <taxon>Salinisphaera</taxon>
    </lineage>
</organism>
<dbReference type="OrthoDB" id="9810270at2"/>
<dbReference type="Proteomes" id="UP000285123">
    <property type="component" value="Unassembled WGS sequence"/>
</dbReference>
<dbReference type="InterPro" id="IPR032816">
    <property type="entry name" value="VTT_dom"/>
</dbReference>
<keyword evidence="1" id="KW-0472">Membrane</keyword>
<comment type="caution">
    <text evidence="3">The sequence shown here is derived from an EMBL/GenBank/DDBJ whole genome shotgun (WGS) entry which is preliminary data.</text>
</comment>
<dbReference type="GO" id="GO:0005886">
    <property type="term" value="C:plasma membrane"/>
    <property type="evidence" value="ECO:0007669"/>
    <property type="project" value="UniProtKB-ARBA"/>
</dbReference>
<feature type="transmembrane region" description="Helical" evidence="1">
    <location>
        <begin position="53"/>
        <end position="78"/>
    </location>
</feature>
<dbReference type="AlphaFoldDB" id="A0A423Q199"/>
<feature type="transmembrane region" description="Helical" evidence="1">
    <location>
        <begin position="172"/>
        <end position="190"/>
    </location>
</feature>
<feature type="transmembrane region" description="Helical" evidence="1">
    <location>
        <begin position="129"/>
        <end position="152"/>
    </location>
</feature>
<keyword evidence="1" id="KW-1133">Transmembrane helix</keyword>
<dbReference type="PANTHER" id="PTHR42709:SF11">
    <property type="entry name" value="DEDA FAMILY PROTEIN"/>
    <property type="match status" value="1"/>
</dbReference>
<dbReference type="PANTHER" id="PTHR42709">
    <property type="entry name" value="ALKALINE PHOSPHATASE LIKE PROTEIN"/>
    <property type="match status" value="1"/>
</dbReference>
<dbReference type="InterPro" id="IPR051311">
    <property type="entry name" value="DedA_domain"/>
</dbReference>
<feature type="transmembrane region" description="Helical" evidence="1">
    <location>
        <begin position="104"/>
        <end position="122"/>
    </location>
</feature>
<reference evidence="3 4" key="1">
    <citation type="submission" date="2013-10" db="EMBL/GenBank/DDBJ databases">
        <title>Salinisphaera halophila YIM 95161 Genome Sequencing.</title>
        <authorList>
            <person name="Lai Q."/>
            <person name="Li C."/>
            <person name="Shao Z."/>
        </authorList>
    </citation>
    <scope>NUCLEOTIDE SEQUENCE [LARGE SCALE GENOMIC DNA]</scope>
    <source>
        <strain evidence="3 4">YIM 95161</strain>
    </source>
</reference>
<sequence>MFRRLYDLVVRGAGHPRAPTWLGVLSFAESSFFPIPPDVMLAPMVLADRRRAWWFALIATVGSVLGGMLGYLIGALFLETLLPWLRELGYYEGYATARDWFGDYGFWAVLLAGFSPIPYKVFTIAAGAVAMPFVPFVLGSLIGRGARFFIVAGLVRWFGPVFEQRLLKYIDWIGWAIVAAVFIAVAVYQLR</sequence>
<dbReference type="RefSeq" id="WP_123590471.1">
    <property type="nucleotide sequence ID" value="NZ_AYKF01000067.1"/>
</dbReference>
<dbReference type="Pfam" id="PF09335">
    <property type="entry name" value="VTT_dom"/>
    <property type="match status" value="1"/>
</dbReference>
<protein>
    <submittedName>
        <fullName evidence="3">Lipoprotein B</fullName>
    </submittedName>
</protein>
<keyword evidence="1" id="KW-0812">Transmembrane</keyword>